<evidence type="ECO:0000313" key="4">
    <source>
        <dbReference type="Proteomes" id="UP001597534"/>
    </source>
</evidence>
<evidence type="ECO:0000259" key="2">
    <source>
        <dbReference type="Pfam" id="PF04892"/>
    </source>
</evidence>
<accession>A0ABW5YNQ6</accession>
<keyword evidence="1" id="KW-0812">Transmembrane</keyword>
<dbReference type="PANTHER" id="PTHR28008:SF1">
    <property type="entry name" value="DOMAIN PROTEIN, PUTATIVE (AFU_ORTHOLOGUE AFUA_3G10980)-RELATED"/>
    <property type="match status" value="1"/>
</dbReference>
<feature type="transmembrane region" description="Helical" evidence="1">
    <location>
        <begin position="75"/>
        <end position="97"/>
    </location>
</feature>
<feature type="domain" description="VanZ-like" evidence="2">
    <location>
        <begin position="49"/>
        <end position="123"/>
    </location>
</feature>
<dbReference type="PANTHER" id="PTHR28008">
    <property type="entry name" value="DOMAIN PROTEIN, PUTATIVE (AFU_ORTHOLOGUE AFUA_3G10980)-RELATED"/>
    <property type="match status" value="1"/>
</dbReference>
<evidence type="ECO:0000256" key="1">
    <source>
        <dbReference type="SAM" id="Phobius"/>
    </source>
</evidence>
<comment type="caution">
    <text evidence="3">The sequence shown here is derived from an EMBL/GenBank/DDBJ whole genome shotgun (WGS) entry which is preliminary data.</text>
</comment>
<proteinExistence type="predicted"/>
<reference evidence="4" key="1">
    <citation type="journal article" date="2019" name="Int. J. Syst. Evol. Microbiol.">
        <title>The Global Catalogue of Microorganisms (GCM) 10K type strain sequencing project: providing services to taxonomists for standard genome sequencing and annotation.</title>
        <authorList>
            <consortium name="The Broad Institute Genomics Platform"/>
            <consortium name="The Broad Institute Genome Sequencing Center for Infectious Disease"/>
            <person name="Wu L."/>
            <person name="Ma J."/>
        </authorList>
    </citation>
    <scope>NUCLEOTIDE SEQUENCE [LARGE SCALE GENOMIC DNA]</scope>
    <source>
        <strain evidence="4">KCTC 22671</strain>
    </source>
</reference>
<protein>
    <submittedName>
        <fullName evidence="3">VanZ family protein</fullName>
    </submittedName>
</protein>
<dbReference type="InterPro" id="IPR006976">
    <property type="entry name" value="VanZ-like"/>
</dbReference>
<dbReference type="Proteomes" id="UP001597534">
    <property type="component" value="Unassembled WGS sequence"/>
</dbReference>
<dbReference type="NCBIfam" id="NF037970">
    <property type="entry name" value="vanZ_1"/>
    <property type="match status" value="1"/>
</dbReference>
<feature type="transmembrane region" description="Helical" evidence="1">
    <location>
        <begin position="18"/>
        <end position="37"/>
    </location>
</feature>
<feature type="transmembrane region" description="Helical" evidence="1">
    <location>
        <begin position="103"/>
        <end position="123"/>
    </location>
</feature>
<keyword evidence="1" id="KW-0472">Membrane</keyword>
<evidence type="ECO:0000313" key="3">
    <source>
        <dbReference type="EMBL" id="MFD2892547.1"/>
    </source>
</evidence>
<gene>
    <name evidence="3" type="ORF">ACFS5J_11050</name>
</gene>
<dbReference type="EMBL" id="JBHUPC010000013">
    <property type="protein sequence ID" value="MFD2892547.1"/>
    <property type="molecule type" value="Genomic_DNA"/>
</dbReference>
<keyword evidence="4" id="KW-1185">Reference proteome</keyword>
<organism evidence="3 4">
    <name type="scientific">Flavobacterium chuncheonense</name>
    <dbReference type="NCBI Taxonomy" id="2026653"/>
    <lineage>
        <taxon>Bacteria</taxon>
        <taxon>Pseudomonadati</taxon>
        <taxon>Bacteroidota</taxon>
        <taxon>Flavobacteriia</taxon>
        <taxon>Flavobacteriales</taxon>
        <taxon>Flavobacteriaceae</taxon>
        <taxon>Flavobacterium</taxon>
    </lineage>
</organism>
<name>A0ABW5YNQ6_9FLAO</name>
<sequence length="127" mass="14486">MKSCCQVKTTQHLLERKYFLIAIIWTLSITALSLISLEGRTPSLAFKNTDKVVHALFYFFFTFFWSRACKNKKVILIMLLAVLYGIVIEVLQTTITATREADFYDVLANSLGAFLAMLVLKVINKNL</sequence>
<dbReference type="Pfam" id="PF04892">
    <property type="entry name" value="VanZ"/>
    <property type="match status" value="1"/>
</dbReference>
<keyword evidence="1" id="KW-1133">Transmembrane helix</keyword>
<feature type="transmembrane region" description="Helical" evidence="1">
    <location>
        <begin position="52"/>
        <end position="68"/>
    </location>
</feature>